<protein>
    <submittedName>
        <fullName evidence="2">Uncharacterized protein</fullName>
    </submittedName>
</protein>
<evidence type="ECO:0000256" key="1">
    <source>
        <dbReference type="SAM" id="Phobius"/>
    </source>
</evidence>
<dbReference type="AlphaFoldDB" id="M0BDY7"/>
<organism evidence="2 3">
    <name type="scientific">Halovivax asiaticus JCM 14624</name>
    <dbReference type="NCBI Taxonomy" id="1227490"/>
    <lineage>
        <taxon>Archaea</taxon>
        <taxon>Methanobacteriati</taxon>
        <taxon>Methanobacteriota</taxon>
        <taxon>Stenosarchaea group</taxon>
        <taxon>Halobacteria</taxon>
        <taxon>Halobacteriales</taxon>
        <taxon>Natrialbaceae</taxon>
        <taxon>Halovivax</taxon>
    </lineage>
</organism>
<keyword evidence="1" id="KW-1133">Transmembrane helix</keyword>
<dbReference type="RefSeq" id="WP_007703923.1">
    <property type="nucleotide sequence ID" value="NZ_AOIQ01000021.1"/>
</dbReference>
<dbReference type="Proteomes" id="UP000011560">
    <property type="component" value="Unassembled WGS sequence"/>
</dbReference>
<gene>
    <name evidence="2" type="ORF">C479_14203</name>
</gene>
<name>M0BDY7_9EURY</name>
<feature type="transmembrane region" description="Helical" evidence="1">
    <location>
        <begin position="32"/>
        <end position="52"/>
    </location>
</feature>
<accession>M0BDY7</accession>
<keyword evidence="1" id="KW-0472">Membrane</keyword>
<keyword evidence="3" id="KW-1185">Reference proteome</keyword>
<evidence type="ECO:0000313" key="3">
    <source>
        <dbReference type="Proteomes" id="UP000011560"/>
    </source>
</evidence>
<dbReference type="EMBL" id="AOIQ01000021">
    <property type="protein sequence ID" value="ELZ08498.1"/>
    <property type="molecule type" value="Genomic_DNA"/>
</dbReference>
<keyword evidence="1" id="KW-0812">Transmembrane</keyword>
<feature type="transmembrane region" description="Helical" evidence="1">
    <location>
        <begin position="9"/>
        <end position="26"/>
    </location>
</feature>
<reference evidence="2 3" key="1">
    <citation type="journal article" date="2014" name="PLoS Genet.">
        <title>Phylogenetically driven sequencing of extremely halophilic archaea reveals strategies for static and dynamic osmo-response.</title>
        <authorList>
            <person name="Becker E.A."/>
            <person name="Seitzer P.M."/>
            <person name="Tritt A."/>
            <person name="Larsen D."/>
            <person name="Krusor M."/>
            <person name="Yao A.I."/>
            <person name="Wu D."/>
            <person name="Madern D."/>
            <person name="Eisen J.A."/>
            <person name="Darling A.E."/>
            <person name="Facciotti M.T."/>
        </authorList>
    </citation>
    <scope>NUCLEOTIDE SEQUENCE [LARGE SCALE GENOMIC DNA]</scope>
    <source>
        <strain evidence="2 3">JCM 14624</strain>
    </source>
</reference>
<proteinExistence type="predicted"/>
<sequence length="126" mass="13565">MIRKVVNDGLWSLGLVAAVAIGWFAVQDVGPGGVLVPIAAIALLGVTSWLAYPGENPPEEDLEPTDRTCPAWGCSETLYATDGRLVDVYRCPECRFEGAEAPTSILWKKSPLCPHTKFVTPPTTHS</sequence>
<evidence type="ECO:0000313" key="2">
    <source>
        <dbReference type="EMBL" id="ELZ08498.1"/>
    </source>
</evidence>
<comment type="caution">
    <text evidence="2">The sequence shown here is derived from an EMBL/GenBank/DDBJ whole genome shotgun (WGS) entry which is preliminary data.</text>
</comment>